<keyword evidence="3" id="KW-1185">Reference proteome</keyword>
<feature type="compositionally biased region" description="Basic and acidic residues" evidence="1">
    <location>
        <begin position="164"/>
        <end position="185"/>
    </location>
</feature>
<evidence type="ECO:0000313" key="3">
    <source>
        <dbReference type="Proteomes" id="UP000886523"/>
    </source>
</evidence>
<evidence type="ECO:0000313" key="2">
    <source>
        <dbReference type="EMBL" id="KAF9518171.1"/>
    </source>
</evidence>
<accession>A0A9P6B5S5</accession>
<reference evidence="2" key="1">
    <citation type="journal article" date="2020" name="Nat. Commun.">
        <title>Large-scale genome sequencing of mycorrhizal fungi provides insights into the early evolution of symbiotic traits.</title>
        <authorList>
            <person name="Miyauchi S."/>
            <person name="Kiss E."/>
            <person name="Kuo A."/>
            <person name="Drula E."/>
            <person name="Kohler A."/>
            <person name="Sanchez-Garcia M."/>
            <person name="Morin E."/>
            <person name="Andreopoulos B."/>
            <person name="Barry K.W."/>
            <person name="Bonito G."/>
            <person name="Buee M."/>
            <person name="Carver A."/>
            <person name="Chen C."/>
            <person name="Cichocki N."/>
            <person name="Clum A."/>
            <person name="Culley D."/>
            <person name="Crous P.W."/>
            <person name="Fauchery L."/>
            <person name="Girlanda M."/>
            <person name="Hayes R.D."/>
            <person name="Keri Z."/>
            <person name="LaButti K."/>
            <person name="Lipzen A."/>
            <person name="Lombard V."/>
            <person name="Magnuson J."/>
            <person name="Maillard F."/>
            <person name="Murat C."/>
            <person name="Nolan M."/>
            <person name="Ohm R.A."/>
            <person name="Pangilinan J."/>
            <person name="Pereira M.F."/>
            <person name="Perotto S."/>
            <person name="Peter M."/>
            <person name="Pfister S."/>
            <person name="Riley R."/>
            <person name="Sitrit Y."/>
            <person name="Stielow J.B."/>
            <person name="Szollosi G."/>
            <person name="Zifcakova L."/>
            <person name="Stursova M."/>
            <person name="Spatafora J.W."/>
            <person name="Tedersoo L."/>
            <person name="Vaario L.M."/>
            <person name="Yamada A."/>
            <person name="Yan M."/>
            <person name="Wang P."/>
            <person name="Xu J."/>
            <person name="Bruns T."/>
            <person name="Baldrian P."/>
            <person name="Vilgalys R."/>
            <person name="Dunand C."/>
            <person name="Henrissat B."/>
            <person name="Grigoriev I.V."/>
            <person name="Hibbett D."/>
            <person name="Nagy L.G."/>
            <person name="Martin F.M."/>
        </authorList>
    </citation>
    <scope>NUCLEOTIDE SEQUENCE</scope>
    <source>
        <strain evidence="2">UP504</strain>
    </source>
</reference>
<sequence>MTMSSVFVADPLKLEICINANYELDSTSFIAVRMTYYPGLSQIIAYSRHITCVCMISSKTKVASRLKVFTGRVWSAGMKFEQTSGGRLADTRVRTVAGALTEAFAGVEFGKQLRIALNVDISPLMYRRSLIQLRDAPSLIIPAQIRGGHNSAVETDCQMWGKEVASDGKETAPRHRLDGQPDGMDRPSPSTTIFQIVHGTQKNQTGVELLACFQAAYCTSTWFPQLKYSERVRGGSGGNSRVAKKSKKELGSQQEDGTDNGDWAEPKLQVEQLPRAREGPG</sequence>
<organism evidence="2 3">
    <name type="scientific">Hydnum rufescens UP504</name>
    <dbReference type="NCBI Taxonomy" id="1448309"/>
    <lineage>
        <taxon>Eukaryota</taxon>
        <taxon>Fungi</taxon>
        <taxon>Dikarya</taxon>
        <taxon>Basidiomycota</taxon>
        <taxon>Agaricomycotina</taxon>
        <taxon>Agaricomycetes</taxon>
        <taxon>Cantharellales</taxon>
        <taxon>Hydnaceae</taxon>
        <taxon>Hydnum</taxon>
    </lineage>
</organism>
<dbReference type="EMBL" id="MU128926">
    <property type="protein sequence ID" value="KAF9518171.1"/>
    <property type="molecule type" value="Genomic_DNA"/>
</dbReference>
<proteinExistence type="predicted"/>
<gene>
    <name evidence="2" type="ORF">BS47DRAFT_1358974</name>
</gene>
<name>A0A9P6B5S5_9AGAM</name>
<dbReference type="AlphaFoldDB" id="A0A9P6B5S5"/>
<protein>
    <submittedName>
        <fullName evidence="2">Uncharacterized protein</fullName>
    </submittedName>
</protein>
<dbReference type="Proteomes" id="UP000886523">
    <property type="component" value="Unassembled WGS sequence"/>
</dbReference>
<evidence type="ECO:0000256" key="1">
    <source>
        <dbReference type="SAM" id="MobiDB-lite"/>
    </source>
</evidence>
<comment type="caution">
    <text evidence="2">The sequence shown here is derived from an EMBL/GenBank/DDBJ whole genome shotgun (WGS) entry which is preliminary data.</text>
</comment>
<feature type="region of interest" description="Disordered" evidence="1">
    <location>
        <begin position="164"/>
        <end position="189"/>
    </location>
</feature>
<feature type="region of interest" description="Disordered" evidence="1">
    <location>
        <begin position="230"/>
        <end position="281"/>
    </location>
</feature>